<feature type="domain" description="Glutamate synthase" evidence="4">
    <location>
        <begin position="125"/>
        <end position="435"/>
    </location>
</feature>
<dbReference type="Gene3D" id="3.20.20.70">
    <property type="entry name" value="Aldolase class I"/>
    <property type="match status" value="1"/>
</dbReference>
<evidence type="ECO:0000259" key="4">
    <source>
        <dbReference type="Pfam" id="PF01645"/>
    </source>
</evidence>
<evidence type="ECO:0000256" key="1">
    <source>
        <dbReference type="ARBA" id="ARBA00009716"/>
    </source>
</evidence>
<keyword evidence="3" id="KW-0812">Transmembrane</keyword>
<protein>
    <submittedName>
        <fullName evidence="5">Glutamate synthase family protein</fullName>
    </submittedName>
</protein>
<keyword evidence="3" id="KW-0472">Membrane</keyword>
<dbReference type="Pfam" id="PF01645">
    <property type="entry name" value="Glu_synthase"/>
    <property type="match status" value="1"/>
</dbReference>
<reference evidence="6" key="1">
    <citation type="submission" date="2018-02" db="EMBL/GenBank/DDBJ databases">
        <authorList>
            <person name="Hausmann B."/>
        </authorList>
    </citation>
    <scope>NUCLEOTIDE SEQUENCE [LARGE SCALE GENOMIC DNA]</scope>
    <source>
        <strain evidence="6">Peat soil MAG SbF1</strain>
    </source>
</reference>
<evidence type="ECO:0000256" key="2">
    <source>
        <dbReference type="PIRNR" id="PIRNR006429"/>
    </source>
</evidence>
<comment type="similarity">
    <text evidence="1 2">Belongs to the glutamate synthase family.</text>
</comment>
<feature type="transmembrane region" description="Helical" evidence="3">
    <location>
        <begin position="12"/>
        <end position="33"/>
    </location>
</feature>
<dbReference type="InterPro" id="IPR024188">
    <property type="entry name" value="GltB"/>
</dbReference>
<dbReference type="SUPFAM" id="SSF51395">
    <property type="entry name" value="FMN-linked oxidoreductases"/>
    <property type="match status" value="1"/>
</dbReference>
<evidence type="ECO:0000256" key="3">
    <source>
        <dbReference type="SAM" id="Phobius"/>
    </source>
</evidence>
<organism evidence="5 6">
    <name type="scientific">Candidatus Desulfosporosinus infrequens</name>
    <dbReference type="NCBI Taxonomy" id="2043169"/>
    <lineage>
        <taxon>Bacteria</taxon>
        <taxon>Bacillati</taxon>
        <taxon>Bacillota</taxon>
        <taxon>Clostridia</taxon>
        <taxon>Eubacteriales</taxon>
        <taxon>Desulfitobacteriaceae</taxon>
        <taxon>Desulfosporosinus</taxon>
    </lineage>
</organism>
<dbReference type="AlphaFoldDB" id="A0A2U3KNL7"/>
<dbReference type="Proteomes" id="UP000238916">
    <property type="component" value="Unassembled WGS sequence"/>
</dbReference>
<dbReference type="InterPro" id="IPR013785">
    <property type="entry name" value="Aldolase_TIM"/>
</dbReference>
<dbReference type="GO" id="GO:0006537">
    <property type="term" value="P:glutamate biosynthetic process"/>
    <property type="evidence" value="ECO:0007669"/>
    <property type="project" value="InterPro"/>
</dbReference>
<keyword evidence="3" id="KW-1133">Transmembrane helix</keyword>
<name>A0A2U3KNL7_9FIRM</name>
<dbReference type="PANTHER" id="PTHR43819:SF1">
    <property type="entry name" value="ARCHAEAL-TYPE GLUTAMATE SYNTHASE [NADPH]"/>
    <property type="match status" value="1"/>
</dbReference>
<proteinExistence type="inferred from homology"/>
<dbReference type="CDD" id="cd02808">
    <property type="entry name" value="GltS_FMN"/>
    <property type="match status" value="1"/>
</dbReference>
<dbReference type="GO" id="GO:0015930">
    <property type="term" value="F:glutamate synthase activity"/>
    <property type="evidence" value="ECO:0007669"/>
    <property type="project" value="InterPro"/>
</dbReference>
<dbReference type="PANTHER" id="PTHR43819">
    <property type="entry name" value="ARCHAEAL-TYPE GLUTAMATE SYNTHASE [NADPH]"/>
    <property type="match status" value="1"/>
</dbReference>
<dbReference type="InterPro" id="IPR002932">
    <property type="entry name" value="Glu_synthdom"/>
</dbReference>
<evidence type="ECO:0000313" key="5">
    <source>
        <dbReference type="EMBL" id="SPF41258.1"/>
    </source>
</evidence>
<sequence length="463" mass="50316">MNNKGMISVEEILLYIGLIAILLVLLLLAKFILRALLKWMIGDFTSKLFSDMYGENLFEIWIAGKRNSIQNLVEMELRAVDGKPLTRPVGPTLKFSPDFDNLMFVPSQLAKLSLPASFKVNMQVTIGPNAKRPMTLSMPIMISGMGYGVALSEESKIALAMASKVLDTAISSGEGPALPEERENAGKYVLQICRWKWGARTDEEISYADMLEVQLGQGADSGASNFDITAFQGRASVLGGLSDGEAPISFPTPPGIQCLEDWPGFMEILRKRAKGIPIALKLMASGNLEEELSFAVDLGFDVIVLDGAQGGTHGSSSIKQDDFGLPTLQALVRAVAFLKTSNVSLIIAGGFFTPGACLKALALGADAVYLGTVPLFALTHMQTKKVLPWEPPATLVFYNSKEKHKLNIEMAHKSVVNVFVSMVLEMEEAMISMGKKTLKELNAEDLIALDSDTAELTNVRRSY</sequence>
<evidence type="ECO:0000313" key="6">
    <source>
        <dbReference type="Proteomes" id="UP000238916"/>
    </source>
</evidence>
<gene>
    <name evidence="5" type="ORF">SBF1_2470016</name>
</gene>
<dbReference type="PIRSF" id="PIRSF006429">
    <property type="entry name" value="GOGAT_lg_2"/>
    <property type="match status" value="1"/>
</dbReference>
<dbReference type="EMBL" id="OMOF01000165">
    <property type="protein sequence ID" value="SPF41258.1"/>
    <property type="molecule type" value="Genomic_DNA"/>
</dbReference>
<accession>A0A2U3KNL7</accession>